<protein>
    <submittedName>
        <fullName evidence="1">Uncharacterized protein</fullName>
    </submittedName>
</protein>
<gene>
    <name evidence="1" type="ORF">Sangu_1176000</name>
</gene>
<accession>A0AAW2NHW6</accession>
<name>A0AAW2NHW6_9LAMI</name>
<dbReference type="EMBL" id="JACGWK010000007">
    <property type="protein sequence ID" value="KAL0342886.1"/>
    <property type="molecule type" value="Genomic_DNA"/>
</dbReference>
<sequence length="65" mass="7638">MSIFNYPGRASGAMKKRWPSGPELHIIKTYILTNFEVVTPYYESHLNELYQYHIQPPNYLSTCID</sequence>
<reference evidence="1" key="1">
    <citation type="submission" date="2020-06" db="EMBL/GenBank/DDBJ databases">
        <authorList>
            <person name="Li T."/>
            <person name="Hu X."/>
            <person name="Zhang T."/>
            <person name="Song X."/>
            <person name="Zhang H."/>
            <person name="Dai N."/>
            <person name="Sheng W."/>
            <person name="Hou X."/>
            <person name="Wei L."/>
        </authorList>
    </citation>
    <scope>NUCLEOTIDE SEQUENCE</scope>
    <source>
        <strain evidence="1">G01</strain>
        <tissue evidence="1">Leaf</tissue>
    </source>
</reference>
<reference evidence="1" key="2">
    <citation type="journal article" date="2024" name="Plant">
        <title>Genomic evolution and insights into agronomic trait innovations of Sesamum species.</title>
        <authorList>
            <person name="Miao H."/>
            <person name="Wang L."/>
            <person name="Qu L."/>
            <person name="Liu H."/>
            <person name="Sun Y."/>
            <person name="Le M."/>
            <person name="Wang Q."/>
            <person name="Wei S."/>
            <person name="Zheng Y."/>
            <person name="Lin W."/>
            <person name="Duan Y."/>
            <person name="Cao H."/>
            <person name="Xiong S."/>
            <person name="Wang X."/>
            <person name="Wei L."/>
            <person name="Li C."/>
            <person name="Ma Q."/>
            <person name="Ju M."/>
            <person name="Zhao R."/>
            <person name="Li G."/>
            <person name="Mu C."/>
            <person name="Tian Q."/>
            <person name="Mei H."/>
            <person name="Zhang T."/>
            <person name="Gao T."/>
            <person name="Zhang H."/>
        </authorList>
    </citation>
    <scope>NUCLEOTIDE SEQUENCE</scope>
    <source>
        <strain evidence="1">G01</strain>
    </source>
</reference>
<evidence type="ECO:0000313" key="1">
    <source>
        <dbReference type="EMBL" id="KAL0342886.1"/>
    </source>
</evidence>
<proteinExistence type="predicted"/>
<comment type="caution">
    <text evidence="1">The sequence shown here is derived from an EMBL/GenBank/DDBJ whole genome shotgun (WGS) entry which is preliminary data.</text>
</comment>
<dbReference type="AlphaFoldDB" id="A0AAW2NHW6"/>
<organism evidence="1">
    <name type="scientific">Sesamum angustifolium</name>
    <dbReference type="NCBI Taxonomy" id="2727405"/>
    <lineage>
        <taxon>Eukaryota</taxon>
        <taxon>Viridiplantae</taxon>
        <taxon>Streptophyta</taxon>
        <taxon>Embryophyta</taxon>
        <taxon>Tracheophyta</taxon>
        <taxon>Spermatophyta</taxon>
        <taxon>Magnoliopsida</taxon>
        <taxon>eudicotyledons</taxon>
        <taxon>Gunneridae</taxon>
        <taxon>Pentapetalae</taxon>
        <taxon>asterids</taxon>
        <taxon>lamiids</taxon>
        <taxon>Lamiales</taxon>
        <taxon>Pedaliaceae</taxon>
        <taxon>Sesamum</taxon>
    </lineage>
</organism>